<dbReference type="Proteomes" id="UP000515150">
    <property type="component" value="Chromosome 21"/>
</dbReference>
<evidence type="ECO:0000256" key="3">
    <source>
        <dbReference type="SAM" id="MobiDB-lite"/>
    </source>
</evidence>
<dbReference type="PROSITE" id="PS50106">
    <property type="entry name" value="PDZ"/>
    <property type="match status" value="1"/>
</dbReference>
<dbReference type="SUPFAM" id="SSF50156">
    <property type="entry name" value="PDZ domain-like"/>
    <property type="match status" value="1"/>
</dbReference>
<dbReference type="Pfam" id="PF00595">
    <property type="entry name" value="PDZ"/>
    <property type="match status" value="1"/>
</dbReference>
<dbReference type="RefSeq" id="XP_028993660.1">
    <property type="nucleotide sequence ID" value="XM_029137827.3"/>
</dbReference>
<dbReference type="CTD" id="9595"/>
<dbReference type="CDD" id="cd06713">
    <property type="entry name" value="PDZ_tamalin_CYTIP-like"/>
    <property type="match status" value="1"/>
</dbReference>
<dbReference type="OrthoDB" id="10041077at2759"/>
<dbReference type="GO" id="GO:0005737">
    <property type="term" value="C:cytoplasm"/>
    <property type="evidence" value="ECO:0007669"/>
    <property type="project" value="UniProtKB-SubCell"/>
</dbReference>
<proteinExistence type="predicted"/>
<dbReference type="InterPro" id="IPR001478">
    <property type="entry name" value="PDZ"/>
</dbReference>
<evidence type="ECO:0000313" key="5">
    <source>
        <dbReference type="Proteomes" id="UP000515150"/>
    </source>
</evidence>
<evidence type="ECO:0000256" key="1">
    <source>
        <dbReference type="ARBA" id="ARBA00004496"/>
    </source>
</evidence>
<keyword evidence="5" id="KW-1185">Reference proteome</keyword>
<reference evidence="6" key="1">
    <citation type="submission" date="2025-08" db="UniProtKB">
        <authorList>
            <consortium name="RefSeq"/>
        </authorList>
    </citation>
    <scope>IDENTIFICATION</scope>
</reference>
<dbReference type="PANTHER" id="PTHR15963">
    <property type="entry name" value="GENERAL RECEPTOR FOR PHOSPHOINOSITIDES 1-ASSOCIATED SCAFFOLD PROTEIN-RELATED"/>
    <property type="match status" value="1"/>
</dbReference>
<feature type="compositionally biased region" description="Polar residues" evidence="3">
    <location>
        <begin position="105"/>
        <end position="114"/>
    </location>
</feature>
<dbReference type="AlphaFoldDB" id="A0A6P7LHD5"/>
<feature type="region of interest" description="Disordered" evidence="3">
    <location>
        <begin position="325"/>
        <end position="356"/>
    </location>
</feature>
<dbReference type="Gene3D" id="2.30.42.10">
    <property type="match status" value="1"/>
</dbReference>
<feature type="compositionally biased region" description="Low complexity" evidence="3">
    <location>
        <begin position="339"/>
        <end position="356"/>
    </location>
</feature>
<feature type="compositionally biased region" description="Low complexity" evidence="3">
    <location>
        <begin position="20"/>
        <end position="29"/>
    </location>
</feature>
<accession>A0A6P7LHD5</accession>
<comment type="subcellular location">
    <subcellularLocation>
        <location evidence="1">Cytoplasm</location>
    </subcellularLocation>
</comment>
<dbReference type="KEGG" id="bspl:114847786"/>
<organism evidence="5 6">
    <name type="scientific">Betta splendens</name>
    <name type="common">Siamese fighting fish</name>
    <dbReference type="NCBI Taxonomy" id="158456"/>
    <lineage>
        <taxon>Eukaryota</taxon>
        <taxon>Metazoa</taxon>
        <taxon>Chordata</taxon>
        <taxon>Craniata</taxon>
        <taxon>Vertebrata</taxon>
        <taxon>Euteleostomi</taxon>
        <taxon>Actinopterygii</taxon>
        <taxon>Neopterygii</taxon>
        <taxon>Teleostei</taxon>
        <taxon>Neoteleostei</taxon>
        <taxon>Acanthomorphata</taxon>
        <taxon>Anabantaria</taxon>
        <taxon>Anabantiformes</taxon>
        <taxon>Anabantoidei</taxon>
        <taxon>Osphronemidae</taxon>
        <taxon>Betta</taxon>
    </lineage>
</organism>
<protein>
    <submittedName>
        <fullName evidence="6">Cytohesin-interacting protein isoform X1</fullName>
    </submittedName>
</protein>
<evidence type="ECO:0000313" key="6">
    <source>
        <dbReference type="RefSeq" id="XP_028993660.1"/>
    </source>
</evidence>
<feature type="region of interest" description="Disordered" evidence="3">
    <location>
        <begin position="248"/>
        <end position="300"/>
    </location>
</feature>
<keyword evidence="2" id="KW-0963">Cytoplasm</keyword>
<dbReference type="FunCoup" id="A0A6P7LHD5">
    <property type="interactions" value="562"/>
</dbReference>
<feature type="compositionally biased region" description="Polar residues" evidence="3">
    <location>
        <begin position="44"/>
        <end position="55"/>
    </location>
</feature>
<dbReference type="GeneID" id="114847786"/>
<evidence type="ECO:0000259" key="4">
    <source>
        <dbReference type="PROSITE" id="PS50106"/>
    </source>
</evidence>
<sequence length="404" mass="44537">MRVHHKDHMRWISALTPSLQAAQRGGAAQPPETLRQQRDAALRTSPTPGSDMTSNELRRQGSQDAYILDNAHKKKSSLWYRRSLRGSGERHRQSTGSQPRGCKPKQTSNSLVDYSDPTRTTVVLEKQDNETFGFEIQTYGLQLKNSSAVEMCTFVCTVQDDSAAESAGLTAGDVIVTINGASIEGLSHQHILDLIRESTNSLKMETVCGNVVKQIELEKRMNLLKQTLREKLVELQALTSQERRLMRGNLNDGGLRAPADSPLSPPAGRGGRRFSSDSSYRSAMTDDSDQVSVFGDPNSPSPCSAACVTDESCFFPRDFPTQDPFSRLSSGHHHHHQTLSRSSSSSLAGSSSSLSPSWEETRISSLFGTLPRKTRRASVRKHILKLIPGLQRSVEEEEAATHTH</sequence>
<dbReference type="InterPro" id="IPR036034">
    <property type="entry name" value="PDZ_sf"/>
</dbReference>
<evidence type="ECO:0000256" key="2">
    <source>
        <dbReference type="ARBA" id="ARBA00022490"/>
    </source>
</evidence>
<dbReference type="SMART" id="SM00228">
    <property type="entry name" value="PDZ"/>
    <property type="match status" value="1"/>
</dbReference>
<feature type="domain" description="PDZ" evidence="4">
    <location>
        <begin position="121"/>
        <end position="210"/>
    </location>
</feature>
<dbReference type="InParanoid" id="A0A6P7LHD5"/>
<feature type="region of interest" description="Disordered" evidence="3">
    <location>
        <begin position="17"/>
        <end position="114"/>
    </location>
</feature>
<gene>
    <name evidence="6" type="primary">cytip</name>
</gene>
<dbReference type="PANTHER" id="PTHR15963:SF1">
    <property type="entry name" value="CYTOHESIN-INTERACTING PROTEIN"/>
    <property type="match status" value="1"/>
</dbReference>
<name>A0A6P7LHD5_BETSP</name>
<dbReference type="InterPro" id="IPR052122">
    <property type="entry name" value="Intracell_Traff_Signaling_Reg"/>
</dbReference>